<evidence type="ECO:0000313" key="8">
    <source>
        <dbReference type="EMBL" id="EMF14948.1"/>
    </source>
</evidence>
<dbReference type="EMBL" id="KB456261">
    <property type="protein sequence ID" value="EMF14948.1"/>
    <property type="molecule type" value="Genomic_DNA"/>
</dbReference>
<gene>
    <name evidence="8" type="ORF">SEPMUDRAFT_146959</name>
</gene>
<dbReference type="GO" id="GO:0016020">
    <property type="term" value="C:membrane"/>
    <property type="evidence" value="ECO:0007669"/>
    <property type="project" value="UniProtKB-SubCell"/>
</dbReference>
<dbReference type="GO" id="GO:0012505">
    <property type="term" value="C:endomembrane system"/>
    <property type="evidence" value="ECO:0007669"/>
    <property type="project" value="TreeGrafter"/>
</dbReference>
<evidence type="ECO:0000256" key="5">
    <source>
        <dbReference type="ARBA" id="ARBA00023136"/>
    </source>
</evidence>
<dbReference type="OMA" id="TLWAHFY"/>
<evidence type="ECO:0000256" key="1">
    <source>
        <dbReference type="ARBA" id="ARBA00004141"/>
    </source>
</evidence>
<feature type="transmembrane region" description="Helical" evidence="7">
    <location>
        <begin position="350"/>
        <end position="370"/>
    </location>
</feature>
<comment type="subcellular location">
    <subcellularLocation>
        <location evidence="1">Membrane</location>
        <topology evidence="1">Multi-pass membrane protein</topology>
    </subcellularLocation>
</comment>
<dbReference type="HOGENOM" id="CLU_019907_2_0_1"/>
<evidence type="ECO:0000256" key="6">
    <source>
        <dbReference type="SAM" id="MobiDB-lite"/>
    </source>
</evidence>
<feature type="transmembrane region" description="Helical" evidence="7">
    <location>
        <begin position="507"/>
        <end position="533"/>
    </location>
</feature>
<dbReference type="eggNOG" id="KOG2489">
    <property type="taxonomic scope" value="Eukaryota"/>
</dbReference>
<dbReference type="Pfam" id="PF05602">
    <property type="entry name" value="CLPTM1"/>
    <property type="match status" value="1"/>
</dbReference>
<protein>
    <submittedName>
        <fullName evidence="8">Cleft lip and palate transmembrane 1</fullName>
    </submittedName>
</protein>
<proteinExistence type="inferred from homology"/>
<feature type="transmembrane region" description="Helical" evidence="7">
    <location>
        <begin position="482"/>
        <end position="501"/>
    </location>
</feature>
<dbReference type="OrthoDB" id="378564at2759"/>
<comment type="similarity">
    <text evidence="2">Belongs to the CLPTM1 family.</text>
</comment>
<evidence type="ECO:0000256" key="3">
    <source>
        <dbReference type="ARBA" id="ARBA00022692"/>
    </source>
</evidence>
<accession>M3CMD2</accession>
<feature type="compositionally biased region" description="Low complexity" evidence="6">
    <location>
        <begin position="621"/>
        <end position="633"/>
    </location>
</feature>
<sequence>MPEAVAATNAAPAQDDWTAKLWSVGKSVAFFVAIQAGMRLLMGGGGAGQTAKPAVPTTTPGAEAVVGEWSAVPELLYPLWPSNTTVDVTLYISPSVVMPAFRDMPSDSLVVKETNFALDRAQKDYREVHKSFAVPKSVQDNGTLWAHIFVGQTGAELDPASPSYNPAKAYRMLRPLTSYLAKKKVHKVRNLLGPHNDTELEPSIVEEEPTGPSIASYYHPNFTLSFVPDTGNVAWATLHPAVKQFYIMEATGARDETGKNGWYYPVLYLNTFWQLKSQMTELNSTIPQTTLPINVGVSTLAGWQFSVMCSMDEGMKQTARKAAHGESTPGGGDGSEMELIKETLLDTNPWLLGTTVFASVLHMIFELLAFKSDVGHWRKKKDNVGVSFRTILANVVMQTVIFLYLMDNNDNTSWMILFGQGMGIAIEAWKITKTVDVRIRQPTPTSYAHKLGLPYTIVFEDKHVLSETEEQTEEYDRIAFQYMGYLAGPLLLAYAIYSLYYEEHKSWYSFIITTLVGSVYAYGFLMMVPALYINYRLKSVAHMPGRTMAYKFLNTFIDDLFAFTIKMPILHRLATLRDDVIFFVYLYQAWAYKVDYTRVNEFGQGGDEEEEEAKKAAKPLTSSSGKSSTTDVSGELKAPLDGKVKGSGSGAPGTAAVSSGKDKGSARKRRG</sequence>
<reference evidence="8 9" key="1">
    <citation type="journal article" date="2012" name="PLoS Pathog.">
        <title>Diverse lifestyles and strategies of plant pathogenesis encoded in the genomes of eighteen Dothideomycetes fungi.</title>
        <authorList>
            <person name="Ohm R.A."/>
            <person name="Feau N."/>
            <person name="Henrissat B."/>
            <person name="Schoch C.L."/>
            <person name="Horwitz B.A."/>
            <person name="Barry K.W."/>
            <person name="Condon B.J."/>
            <person name="Copeland A.C."/>
            <person name="Dhillon B."/>
            <person name="Glaser F."/>
            <person name="Hesse C.N."/>
            <person name="Kosti I."/>
            <person name="LaButti K."/>
            <person name="Lindquist E.A."/>
            <person name="Lucas S."/>
            <person name="Salamov A.A."/>
            <person name="Bradshaw R.E."/>
            <person name="Ciuffetti L."/>
            <person name="Hamelin R.C."/>
            <person name="Kema G.H.J."/>
            <person name="Lawrence C."/>
            <person name="Scott J.A."/>
            <person name="Spatafora J.W."/>
            <person name="Turgeon B.G."/>
            <person name="de Wit P.J.G.M."/>
            <person name="Zhong S."/>
            <person name="Goodwin S.B."/>
            <person name="Grigoriev I.V."/>
        </authorList>
    </citation>
    <scope>NUCLEOTIDE SEQUENCE [LARGE SCALE GENOMIC DNA]</scope>
    <source>
        <strain evidence="8 9">SO2202</strain>
    </source>
</reference>
<keyword evidence="4 7" id="KW-1133">Transmembrane helix</keyword>
<feature type="region of interest" description="Disordered" evidence="6">
    <location>
        <begin position="607"/>
        <end position="671"/>
    </location>
</feature>
<evidence type="ECO:0000256" key="4">
    <source>
        <dbReference type="ARBA" id="ARBA00022989"/>
    </source>
</evidence>
<evidence type="ECO:0000256" key="2">
    <source>
        <dbReference type="ARBA" id="ARBA00009310"/>
    </source>
</evidence>
<feature type="transmembrane region" description="Helical" evidence="7">
    <location>
        <begin position="386"/>
        <end position="406"/>
    </location>
</feature>
<keyword evidence="9" id="KW-1185">Reference proteome</keyword>
<evidence type="ECO:0000256" key="7">
    <source>
        <dbReference type="SAM" id="Phobius"/>
    </source>
</evidence>
<name>M3CMD2_SPHMS</name>
<dbReference type="InterPro" id="IPR008429">
    <property type="entry name" value="CLPTM1"/>
</dbReference>
<dbReference type="AlphaFoldDB" id="M3CMD2"/>
<dbReference type="Proteomes" id="UP000016931">
    <property type="component" value="Unassembled WGS sequence"/>
</dbReference>
<organism evidence="8 9">
    <name type="scientific">Sphaerulina musiva (strain SO2202)</name>
    <name type="common">Poplar stem canker fungus</name>
    <name type="synonym">Septoria musiva</name>
    <dbReference type="NCBI Taxonomy" id="692275"/>
    <lineage>
        <taxon>Eukaryota</taxon>
        <taxon>Fungi</taxon>
        <taxon>Dikarya</taxon>
        <taxon>Ascomycota</taxon>
        <taxon>Pezizomycotina</taxon>
        <taxon>Dothideomycetes</taxon>
        <taxon>Dothideomycetidae</taxon>
        <taxon>Mycosphaerellales</taxon>
        <taxon>Mycosphaerellaceae</taxon>
        <taxon>Sphaerulina</taxon>
    </lineage>
</organism>
<keyword evidence="3 7" id="KW-0812">Transmembrane</keyword>
<dbReference type="GeneID" id="27901127"/>
<evidence type="ECO:0000313" key="9">
    <source>
        <dbReference type="Proteomes" id="UP000016931"/>
    </source>
</evidence>
<dbReference type="STRING" id="692275.M3CMD2"/>
<dbReference type="PANTHER" id="PTHR21347:SF0">
    <property type="entry name" value="LIPID SCRAMBLASE CLPTM1L"/>
    <property type="match status" value="1"/>
</dbReference>
<dbReference type="PANTHER" id="PTHR21347">
    <property type="entry name" value="CLEFT LIP AND PALATE ASSOCIATED TRANSMEMBRANE PROTEIN-RELATED"/>
    <property type="match status" value="1"/>
</dbReference>
<keyword evidence="5 7" id="KW-0472">Membrane</keyword>
<dbReference type="RefSeq" id="XP_016763069.1">
    <property type="nucleotide sequence ID" value="XM_016903990.1"/>
</dbReference>